<evidence type="ECO:0000259" key="1">
    <source>
        <dbReference type="Pfam" id="PF17338"/>
    </source>
</evidence>
<reference evidence="2 3" key="1">
    <citation type="submission" date="2018-09" db="EMBL/GenBank/DDBJ databases">
        <title>Metagenome Assembled Genomes from an Advanced Water Purification Facility.</title>
        <authorList>
            <person name="Stamps B.W."/>
            <person name="Spear J.R."/>
        </authorList>
    </citation>
    <scope>NUCLEOTIDE SEQUENCE [LARGE SCALE GENOMIC DNA]</scope>
    <source>
        <strain evidence="2">Bin_63_2</strain>
    </source>
</reference>
<dbReference type="InterPro" id="IPR020290">
    <property type="entry name" value="Gp88"/>
</dbReference>
<accession>A0A5C7J8N4</accession>
<dbReference type="Proteomes" id="UP000321026">
    <property type="component" value="Unassembled WGS sequence"/>
</dbReference>
<name>A0A5C7J8N4_9BACT</name>
<feature type="domain" description="Gene product 88" evidence="1">
    <location>
        <begin position="14"/>
        <end position="236"/>
    </location>
</feature>
<evidence type="ECO:0000313" key="2">
    <source>
        <dbReference type="EMBL" id="TXG77827.1"/>
    </source>
</evidence>
<dbReference type="AlphaFoldDB" id="A0A5C7J8N4"/>
<gene>
    <name evidence="2" type="ORF">E6Q11_02150</name>
</gene>
<dbReference type="Pfam" id="PF17338">
    <property type="entry name" value="GP88"/>
    <property type="match status" value="1"/>
</dbReference>
<organism evidence="2 3">
    <name type="scientific">Candidatus Dojkabacteria bacterium</name>
    <dbReference type="NCBI Taxonomy" id="2099670"/>
    <lineage>
        <taxon>Bacteria</taxon>
        <taxon>Candidatus Dojkabacteria</taxon>
    </lineage>
</organism>
<comment type="caution">
    <text evidence="2">The sequence shown here is derived from an EMBL/GenBank/DDBJ whole genome shotgun (WGS) entry which is preliminary data.</text>
</comment>
<proteinExistence type="predicted"/>
<evidence type="ECO:0000313" key="3">
    <source>
        <dbReference type="Proteomes" id="UP000321026"/>
    </source>
</evidence>
<protein>
    <recommendedName>
        <fullName evidence="1">Gene product 88 domain-containing protein</fullName>
    </recommendedName>
</protein>
<dbReference type="EMBL" id="SSDS01000036">
    <property type="protein sequence ID" value="TXG77827.1"/>
    <property type="molecule type" value="Genomic_DNA"/>
</dbReference>
<sequence>MSFKLLSVSADAKTYKGEKLGYLTGVLYLAPAELSGYQTCPKATEGCKAACLNTAGRGIYNKVQQARIKKTKRFFEDRQNFMDELSKDIEALIRKASRYNLTPVVRLNGTSDIAWEKIKFNVGNSRLTIFELFPSVQFYDYSKVVNRNSAISVGNYHLTFSLSENNDADALKALDMGMNVAVVVNIKRNVEKPKTFSGRVAVDGDESDVRFIDGEGKFILLSAKGKAYRDTSGFVKQLDYKLGA</sequence>